<reference evidence="1" key="1">
    <citation type="journal article" date="2014" name="Front. Microbiol.">
        <title>High frequency of phylogenetically diverse reductive dehalogenase-homologous genes in deep subseafloor sedimentary metagenomes.</title>
        <authorList>
            <person name="Kawai M."/>
            <person name="Futagami T."/>
            <person name="Toyoda A."/>
            <person name="Takaki Y."/>
            <person name="Nishi S."/>
            <person name="Hori S."/>
            <person name="Arai W."/>
            <person name="Tsubouchi T."/>
            <person name="Morono Y."/>
            <person name="Uchiyama I."/>
            <person name="Ito T."/>
            <person name="Fujiyama A."/>
            <person name="Inagaki F."/>
            <person name="Takami H."/>
        </authorList>
    </citation>
    <scope>NUCLEOTIDE SEQUENCE</scope>
    <source>
        <strain evidence="1">Expedition CK06-06</strain>
    </source>
</reference>
<organism evidence="1">
    <name type="scientific">marine sediment metagenome</name>
    <dbReference type="NCBI Taxonomy" id="412755"/>
    <lineage>
        <taxon>unclassified sequences</taxon>
        <taxon>metagenomes</taxon>
        <taxon>ecological metagenomes</taxon>
    </lineage>
</organism>
<feature type="non-terminal residue" evidence="1">
    <location>
        <position position="1"/>
    </location>
</feature>
<evidence type="ECO:0000313" key="1">
    <source>
        <dbReference type="EMBL" id="GAH44870.1"/>
    </source>
</evidence>
<proteinExistence type="predicted"/>
<protein>
    <submittedName>
        <fullName evidence="1">Uncharacterized protein</fullName>
    </submittedName>
</protein>
<comment type="caution">
    <text evidence="1">The sequence shown here is derived from an EMBL/GenBank/DDBJ whole genome shotgun (WGS) entry which is preliminary data.</text>
</comment>
<dbReference type="NCBIfam" id="TIGR04294">
    <property type="entry name" value="pre_pil_HX9DG"/>
    <property type="match status" value="1"/>
</dbReference>
<sequence length="50" mass="5838">CMHTYQAPYQDPGRQVHNDGNNFAFADGHAKWMKYPDIGMWSRCAEDDMM</sequence>
<name>X1GJ45_9ZZZZ</name>
<dbReference type="InterPro" id="IPR027558">
    <property type="entry name" value="Pre_pil_HX9DG_C"/>
</dbReference>
<accession>X1GJ45</accession>
<dbReference type="EMBL" id="BARU01007405">
    <property type="protein sequence ID" value="GAH44870.1"/>
    <property type="molecule type" value="Genomic_DNA"/>
</dbReference>
<gene>
    <name evidence="1" type="ORF">S03H2_14587</name>
</gene>
<dbReference type="AlphaFoldDB" id="X1GJ45"/>